<dbReference type="InterPro" id="IPR011335">
    <property type="entry name" value="Restrct_endonuc-II-like"/>
</dbReference>
<reference evidence="3 4" key="1">
    <citation type="submission" date="2016-02" db="EMBL/GenBank/DDBJ databases">
        <authorList>
            <person name="Teng J.L."/>
            <person name="Tang Y."/>
            <person name="Huang Y."/>
            <person name="Guo F."/>
            <person name="Wei W."/>
            <person name="Chen J.H."/>
            <person name="Wong S.Y."/>
            <person name="Lau S.K."/>
            <person name="Woo P.C."/>
        </authorList>
    </citation>
    <scope>NUCLEOTIDE SEQUENCE [LARGE SCALE GENOMIC DNA]</scope>
    <source>
        <strain evidence="3 4">JCM 13375</strain>
    </source>
</reference>
<proteinExistence type="predicted"/>
<evidence type="ECO:0000313" key="3">
    <source>
        <dbReference type="EMBL" id="KXP00861.1"/>
    </source>
</evidence>
<protein>
    <recommendedName>
        <fullName evidence="2">YqaJ viral recombinase domain-containing protein</fullName>
    </recommendedName>
</protein>
<organism evidence="3 4">
    <name type="scientific">Tsukamurella pseudospumae</name>
    <dbReference type="NCBI Taxonomy" id="239498"/>
    <lineage>
        <taxon>Bacteria</taxon>
        <taxon>Bacillati</taxon>
        <taxon>Actinomycetota</taxon>
        <taxon>Actinomycetes</taxon>
        <taxon>Mycobacteriales</taxon>
        <taxon>Tsukamurellaceae</taxon>
        <taxon>Tsukamurella</taxon>
    </lineage>
</organism>
<dbReference type="RefSeq" id="WP_068743609.1">
    <property type="nucleotide sequence ID" value="NZ_LSRE01000002.1"/>
</dbReference>
<dbReference type="Pfam" id="PF09588">
    <property type="entry name" value="YqaJ"/>
    <property type="match status" value="1"/>
</dbReference>
<gene>
    <name evidence="3" type="ORF">AXK61_12695</name>
</gene>
<accession>A0A137ZRQ0</accession>
<name>A0A137ZRQ0_9ACTN</name>
<feature type="region of interest" description="Disordered" evidence="1">
    <location>
        <begin position="290"/>
        <end position="317"/>
    </location>
</feature>
<evidence type="ECO:0000313" key="4">
    <source>
        <dbReference type="Proteomes" id="UP000070409"/>
    </source>
</evidence>
<comment type="caution">
    <text evidence="3">The sequence shown here is derived from an EMBL/GenBank/DDBJ whole genome shotgun (WGS) entry which is preliminary data.</text>
</comment>
<feature type="domain" description="YqaJ viral recombinase" evidence="2">
    <location>
        <begin position="25"/>
        <end position="157"/>
    </location>
</feature>
<dbReference type="SUPFAM" id="SSF52980">
    <property type="entry name" value="Restriction endonuclease-like"/>
    <property type="match status" value="1"/>
</dbReference>
<keyword evidence="4" id="KW-1185">Reference proteome</keyword>
<evidence type="ECO:0000259" key="2">
    <source>
        <dbReference type="Pfam" id="PF09588"/>
    </source>
</evidence>
<dbReference type="EMBL" id="LSRE01000002">
    <property type="protein sequence ID" value="KXP00861.1"/>
    <property type="molecule type" value="Genomic_DNA"/>
</dbReference>
<dbReference type="InterPro" id="IPR019080">
    <property type="entry name" value="YqaJ_viral_recombinase"/>
</dbReference>
<dbReference type="Gene3D" id="3.90.320.10">
    <property type="match status" value="1"/>
</dbReference>
<sequence length="317" mass="35192">MGRSVTAAVLPERETLIAPGSARWRELMTGSKVAAALGLHPTRSSRAVWHEMRGDVPPDPTEQIMEDGHHLEPAIAAMWLDRNPGARLVRGEHTVARADMPWAAANPDGLAELPDGRRIYVEYKTDRDGLNKYGDAWTDQVPVNYLVQCLWQMLLGDCDETWLVVLGGRNLDLTPYRIEFDAETGRALAAKAYEFWESLHLGTPLAELTPPALSEDVCELPMLRKLHPDIDPDLEVELDQQLAFDHLEALAALKAAEKRADHTKARVLDAMGRARLATWNALTVARRQPNSHGGVSLYAPRKTPIIPNPTKKENTTS</sequence>
<evidence type="ECO:0000256" key="1">
    <source>
        <dbReference type="SAM" id="MobiDB-lite"/>
    </source>
</evidence>
<dbReference type="InterPro" id="IPR011604">
    <property type="entry name" value="PDDEXK-like_dom_sf"/>
</dbReference>
<dbReference type="Proteomes" id="UP000070409">
    <property type="component" value="Unassembled WGS sequence"/>
</dbReference>